<proteinExistence type="predicted"/>
<dbReference type="EMBL" id="LSSK01000952">
    <property type="protein sequence ID" value="OMH81210.1"/>
    <property type="molecule type" value="Genomic_DNA"/>
</dbReference>
<evidence type="ECO:0000313" key="3">
    <source>
        <dbReference type="EMBL" id="OMH84112.1"/>
    </source>
</evidence>
<accession>A0A1R1PT97</accession>
<reference evidence="3" key="2">
    <citation type="submission" date="2017-01" db="EMBL/GenBank/DDBJ databases">
        <authorList>
            <person name="Mah S.A."/>
            <person name="Swanson W.J."/>
            <person name="Moy G.W."/>
            <person name="Vacquier V.D."/>
        </authorList>
    </citation>
    <scope>NUCLEOTIDE SEQUENCE [LARGE SCALE GENOMIC DNA]</scope>
    <source>
        <strain evidence="3">COL-18-3</strain>
    </source>
</reference>
<comment type="caution">
    <text evidence="3">The sequence shown here is derived from an EMBL/GenBank/DDBJ whole genome shotgun (WGS) entry which is preliminary data.</text>
</comment>
<reference evidence="4" key="1">
    <citation type="submission" date="2017-01" db="EMBL/GenBank/DDBJ databases">
        <authorList>
            <person name="Wang Y."/>
            <person name="White M."/>
            <person name="Kvist S."/>
            <person name="Moncalvo J.-M."/>
        </authorList>
    </citation>
    <scope>NUCLEOTIDE SEQUENCE [LARGE SCALE GENOMIC DNA]</scope>
    <source>
        <strain evidence="4">COL-18-3</strain>
    </source>
</reference>
<dbReference type="AlphaFoldDB" id="A0A1R1PT97"/>
<feature type="signal peptide" evidence="1">
    <location>
        <begin position="1"/>
        <end position="21"/>
    </location>
</feature>
<keyword evidence="1" id="KW-0732">Signal</keyword>
<sequence length="134" mass="15225">MYRLALVTAIPFLTLCKSVLGDCAGKKFIGYLGTNPKNKSVVFLHMEQDGRVVANRWIPMRKADRICKGENCHFYAPFGDQAIIFSKNNYFLVCDNNASRTYKYKHKYDSGCAGKPVTDCKFSSRFIGTFKNEL</sequence>
<protein>
    <submittedName>
        <fullName evidence="3">Uncharacterized protein</fullName>
    </submittedName>
</protein>
<organism evidence="3 4">
    <name type="scientific">Zancudomyces culisetae</name>
    <name type="common">Gut fungus</name>
    <name type="synonym">Smittium culisetae</name>
    <dbReference type="NCBI Taxonomy" id="1213189"/>
    <lineage>
        <taxon>Eukaryota</taxon>
        <taxon>Fungi</taxon>
        <taxon>Fungi incertae sedis</taxon>
        <taxon>Zoopagomycota</taxon>
        <taxon>Kickxellomycotina</taxon>
        <taxon>Harpellomycetes</taxon>
        <taxon>Harpellales</taxon>
        <taxon>Legeriomycetaceae</taxon>
        <taxon>Zancudomyces</taxon>
    </lineage>
</organism>
<evidence type="ECO:0000313" key="2">
    <source>
        <dbReference type="EMBL" id="OMH81210.1"/>
    </source>
</evidence>
<gene>
    <name evidence="3" type="ORF">AX774_g2382</name>
    <name evidence="2" type="ORF">AX774_g5337</name>
</gene>
<evidence type="ECO:0000313" key="4">
    <source>
        <dbReference type="Proteomes" id="UP000188320"/>
    </source>
</evidence>
<evidence type="ECO:0000256" key="1">
    <source>
        <dbReference type="SAM" id="SignalP"/>
    </source>
</evidence>
<name>A0A1R1PT97_ZANCU</name>
<dbReference type="EMBL" id="LSSK01000250">
    <property type="protein sequence ID" value="OMH84112.1"/>
    <property type="molecule type" value="Genomic_DNA"/>
</dbReference>
<dbReference type="Proteomes" id="UP000188320">
    <property type="component" value="Unassembled WGS sequence"/>
</dbReference>
<feature type="chain" id="PRO_5015068954" evidence="1">
    <location>
        <begin position="22"/>
        <end position="134"/>
    </location>
</feature>
<keyword evidence="4" id="KW-1185">Reference proteome</keyword>